<keyword evidence="2" id="KW-1185">Reference proteome</keyword>
<name>A0A5N6UVK3_ASPTM</name>
<organism evidence="1 2">
    <name type="scientific">Aspergillus tamarii</name>
    <dbReference type="NCBI Taxonomy" id="41984"/>
    <lineage>
        <taxon>Eukaryota</taxon>
        <taxon>Fungi</taxon>
        <taxon>Dikarya</taxon>
        <taxon>Ascomycota</taxon>
        <taxon>Pezizomycotina</taxon>
        <taxon>Eurotiomycetes</taxon>
        <taxon>Eurotiomycetidae</taxon>
        <taxon>Eurotiales</taxon>
        <taxon>Aspergillaceae</taxon>
        <taxon>Aspergillus</taxon>
        <taxon>Aspergillus subgen. Circumdati</taxon>
    </lineage>
</organism>
<gene>
    <name evidence="1" type="ORF">BDV40DRAFT_264501</name>
</gene>
<accession>A0A5N6UVK3</accession>
<evidence type="ECO:0000313" key="2">
    <source>
        <dbReference type="Proteomes" id="UP000326950"/>
    </source>
</evidence>
<proteinExistence type="predicted"/>
<reference evidence="1 2" key="1">
    <citation type="submission" date="2019-04" db="EMBL/GenBank/DDBJ databases">
        <title>Friends and foes A comparative genomics study of 23 Aspergillus species from section Flavi.</title>
        <authorList>
            <consortium name="DOE Joint Genome Institute"/>
            <person name="Kjaerbolling I."/>
            <person name="Vesth T."/>
            <person name="Frisvad J.C."/>
            <person name="Nybo J.L."/>
            <person name="Theobald S."/>
            <person name="Kildgaard S."/>
            <person name="Isbrandt T."/>
            <person name="Kuo A."/>
            <person name="Sato A."/>
            <person name="Lyhne E.K."/>
            <person name="Kogle M.E."/>
            <person name="Wiebenga A."/>
            <person name="Kun R.S."/>
            <person name="Lubbers R.J."/>
            <person name="Makela M.R."/>
            <person name="Barry K."/>
            <person name="Chovatia M."/>
            <person name="Clum A."/>
            <person name="Daum C."/>
            <person name="Haridas S."/>
            <person name="He G."/>
            <person name="LaButti K."/>
            <person name="Lipzen A."/>
            <person name="Mondo S."/>
            <person name="Riley R."/>
            <person name="Salamov A."/>
            <person name="Simmons B.A."/>
            <person name="Magnuson J.K."/>
            <person name="Henrissat B."/>
            <person name="Mortensen U.H."/>
            <person name="Larsen T.O."/>
            <person name="Devries R.P."/>
            <person name="Grigoriev I.V."/>
            <person name="Machida M."/>
            <person name="Baker S.E."/>
            <person name="Andersen M.R."/>
        </authorList>
    </citation>
    <scope>NUCLEOTIDE SEQUENCE [LARGE SCALE GENOMIC DNA]</scope>
    <source>
        <strain evidence="1 2">CBS 117626</strain>
    </source>
</reference>
<evidence type="ECO:0000313" key="1">
    <source>
        <dbReference type="EMBL" id="KAE8162682.1"/>
    </source>
</evidence>
<dbReference type="AlphaFoldDB" id="A0A5N6UVK3"/>
<dbReference type="Proteomes" id="UP000326950">
    <property type="component" value="Unassembled WGS sequence"/>
</dbReference>
<protein>
    <submittedName>
        <fullName evidence="1">Uncharacterized protein</fullName>
    </submittedName>
</protein>
<dbReference type="EMBL" id="ML738625">
    <property type="protein sequence ID" value="KAE8162682.1"/>
    <property type="molecule type" value="Genomic_DNA"/>
</dbReference>
<sequence>MRLEAGLYLKQGGFSKYPCLSFTQNHLSIPNSAKSIIVDFQECKRPLSPTKRRRYY</sequence>